<dbReference type="InterPro" id="IPR004158">
    <property type="entry name" value="DUF247_pln"/>
</dbReference>
<dbReference type="OrthoDB" id="591587at2759"/>
<evidence type="ECO:0000256" key="1">
    <source>
        <dbReference type="SAM" id="Phobius"/>
    </source>
</evidence>
<proteinExistence type="predicted"/>
<feature type="transmembrane region" description="Helical" evidence="1">
    <location>
        <begin position="448"/>
        <end position="475"/>
    </location>
</feature>
<protein>
    <submittedName>
        <fullName evidence="2">Uncharacterized protein</fullName>
    </submittedName>
</protein>
<keyword evidence="1" id="KW-0472">Membrane</keyword>
<organism evidence="2 3">
    <name type="scientific">Anisodus acutangulus</name>
    <dbReference type="NCBI Taxonomy" id="402998"/>
    <lineage>
        <taxon>Eukaryota</taxon>
        <taxon>Viridiplantae</taxon>
        <taxon>Streptophyta</taxon>
        <taxon>Embryophyta</taxon>
        <taxon>Tracheophyta</taxon>
        <taxon>Spermatophyta</taxon>
        <taxon>Magnoliopsida</taxon>
        <taxon>eudicotyledons</taxon>
        <taxon>Gunneridae</taxon>
        <taxon>Pentapetalae</taxon>
        <taxon>asterids</taxon>
        <taxon>lamiids</taxon>
        <taxon>Solanales</taxon>
        <taxon>Solanaceae</taxon>
        <taxon>Solanoideae</taxon>
        <taxon>Hyoscyameae</taxon>
        <taxon>Anisodus</taxon>
    </lineage>
</organism>
<dbReference type="EMBL" id="JAJAGQ010000005">
    <property type="protein sequence ID" value="KAJ8562863.1"/>
    <property type="molecule type" value="Genomic_DNA"/>
</dbReference>
<reference evidence="3" key="1">
    <citation type="journal article" date="2023" name="Proc. Natl. Acad. Sci. U.S.A.">
        <title>Genomic and structural basis for evolution of tropane alkaloid biosynthesis.</title>
        <authorList>
            <person name="Wanga Y.-J."/>
            <person name="Taina T."/>
            <person name="Yua J.-Y."/>
            <person name="Lia J."/>
            <person name="Xua B."/>
            <person name="Chenc J."/>
            <person name="D'Auriad J.C."/>
            <person name="Huanga J.-P."/>
            <person name="Huanga S.-X."/>
        </authorList>
    </citation>
    <scope>NUCLEOTIDE SEQUENCE [LARGE SCALE GENOMIC DNA]</scope>
    <source>
        <strain evidence="3">cv. KIB-2019</strain>
    </source>
</reference>
<dbReference type="PANTHER" id="PTHR31170">
    <property type="entry name" value="BNAC04G53230D PROTEIN"/>
    <property type="match status" value="1"/>
</dbReference>
<sequence>MKRETKEKQLKQNRRRQEMAHLIKTNQIIDEIDTDLKILSMKSCTIFKVTVGLSASNPDAYKPQLVSIGPYHYNNTQLRSMENYKLRYLQRFLRRKAGIDVKRCIRELENLEDEALKCYDDIEGLYSDKTSGQFLKMLLLDGCFVVEFIRERCGMKLDGEDEIIEVGCIYNQVLRDMLLLENQLPFFVLTKLHDMTMYQTPFTKLVKETFNFSLLKMCHSSFIDTEGRAIKNIKHLLHLVHMLCQPSKKKASQTGNPDSEMGYCWNPVQMNWLKTMPNDNQTWDADMPNATDLHEAGVRFSKVEEISRRSEEDNNNTSLFDIKFENGLITIPCFEVFDSTEAILRNLIAYEQLSFAVQPKYFSDFSTFMDYLIDTDKDVSLLRQKKIIRNEIGEDKEVASLFNKIGKGVAVYEDFYYEEECKKLTQHCVKPWNRMKASLMHNYCYSPWAGASTVGAIILLILTAIQTIFAFITVLNNRTKLEAARLRVFRLQTSEHQLQGLKCPAQLGNMGISSLFYIGDDCGTWEMVADA</sequence>
<keyword evidence="1" id="KW-1133">Transmembrane helix</keyword>
<gene>
    <name evidence="2" type="ORF">K7X08_031315</name>
</gene>
<accession>A0A9Q1RJ75</accession>
<dbReference type="Pfam" id="PF03140">
    <property type="entry name" value="DUF247"/>
    <property type="match status" value="1"/>
</dbReference>
<name>A0A9Q1RJ75_9SOLA</name>
<keyword evidence="3" id="KW-1185">Reference proteome</keyword>
<evidence type="ECO:0000313" key="3">
    <source>
        <dbReference type="Proteomes" id="UP001152561"/>
    </source>
</evidence>
<dbReference type="AlphaFoldDB" id="A0A9Q1RJ75"/>
<keyword evidence="1" id="KW-0812">Transmembrane</keyword>
<evidence type="ECO:0000313" key="2">
    <source>
        <dbReference type="EMBL" id="KAJ8562863.1"/>
    </source>
</evidence>
<dbReference type="PANTHER" id="PTHR31170:SF25">
    <property type="entry name" value="BNAA09G04570D PROTEIN"/>
    <property type="match status" value="1"/>
</dbReference>
<dbReference type="Proteomes" id="UP001152561">
    <property type="component" value="Unassembled WGS sequence"/>
</dbReference>
<comment type="caution">
    <text evidence="2">The sequence shown here is derived from an EMBL/GenBank/DDBJ whole genome shotgun (WGS) entry which is preliminary data.</text>
</comment>